<name>A0ABS1ISV5_9GAMM</name>
<dbReference type="CDD" id="cd00093">
    <property type="entry name" value="HTH_XRE"/>
    <property type="match status" value="1"/>
</dbReference>
<feature type="domain" description="HTH cro/C1-type" evidence="1">
    <location>
        <begin position="16"/>
        <end position="70"/>
    </location>
</feature>
<comment type="caution">
    <text evidence="2">The sequence shown here is derived from an EMBL/GenBank/DDBJ whole genome shotgun (WGS) entry which is preliminary data.</text>
</comment>
<accession>A0ABS1ISV5</accession>
<dbReference type="InterPro" id="IPR001387">
    <property type="entry name" value="Cro/C1-type_HTH"/>
</dbReference>
<evidence type="ECO:0000259" key="1">
    <source>
        <dbReference type="PROSITE" id="PS50943"/>
    </source>
</evidence>
<dbReference type="SMART" id="SM00530">
    <property type="entry name" value="HTH_XRE"/>
    <property type="match status" value="1"/>
</dbReference>
<dbReference type="RefSeq" id="WP_218467399.1">
    <property type="nucleotide sequence ID" value="NZ_JADRCR010000007.1"/>
</dbReference>
<dbReference type="PROSITE" id="PS50943">
    <property type="entry name" value="HTH_CROC1"/>
    <property type="match status" value="1"/>
</dbReference>
<sequence length="97" mass="11193">MTSIYSDEYQLVIKALREVRIEKNITQASLAQALKRPQSFIAKVENGERRLDVIEFLHIAYLLSIEPEAILKDILTKIQSKTQICHISRKQSHFGII</sequence>
<dbReference type="Proteomes" id="UP001296921">
    <property type="component" value="Unassembled WGS sequence"/>
</dbReference>
<evidence type="ECO:0000313" key="2">
    <source>
        <dbReference type="EMBL" id="MBK5144839.1"/>
    </source>
</evidence>
<protein>
    <submittedName>
        <fullName evidence="2">Helix-turn-helix transcriptional regulator</fullName>
    </submittedName>
</protein>
<proteinExistence type="predicted"/>
<keyword evidence="3" id="KW-1185">Reference proteome</keyword>
<dbReference type="Pfam" id="PF01381">
    <property type="entry name" value="HTH_3"/>
    <property type="match status" value="1"/>
</dbReference>
<dbReference type="EMBL" id="JADRCR010000007">
    <property type="protein sequence ID" value="MBK5144839.1"/>
    <property type="molecule type" value="Genomic_DNA"/>
</dbReference>
<organism evidence="2 3">
    <name type="scientific">Limnobaculum allomyrinae</name>
    <dbReference type="NCBI Taxonomy" id="2791986"/>
    <lineage>
        <taxon>Bacteria</taxon>
        <taxon>Pseudomonadati</taxon>
        <taxon>Pseudomonadota</taxon>
        <taxon>Gammaproteobacteria</taxon>
        <taxon>Enterobacterales</taxon>
        <taxon>Budviciaceae</taxon>
        <taxon>Limnobaculum</taxon>
    </lineage>
</organism>
<gene>
    <name evidence="2" type="ORF">I2494_14145</name>
</gene>
<reference evidence="2 3" key="1">
    <citation type="submission" date="2020-11" db="EMBL/GenBank/DDBJ databases">
        <title>Insectihabitans protaetiae gen. nov. sp. nov. and Insectihabitans allomyrinae sp. nov., isolated from larvae of Protaetia brevitarsis seulensis and Allomyrina dichotoma, respectively.</title>
        <authorList>
            <person name="Lee S.D."/>
            <person name="Byeon Y.-S."/>
            <person name="Kim S.-M."/>
            <person name="Yang H.L."/>
            <person name="Kim I.S."/>
        </authorList>
    </citation>
    <scope>NUCLEOTIDE SEQUENCE [LARGE SCALE GENOMIC DNA]</scope>
    <source>
        <strain evidence="2 3">BWR-B9</strain>
    </source>
</reference>
<evidence type="ECO:0000313" key="3">
    <source>
        <dbReference type="Proteomes" id="UP001296921"/>
    </source>
</evidence>